<keyword evidence="4" id="KW-1185">Reference proteome</keyword>
<dbReference type="InterPro" id="IPR008862">
    <property type="entry name" value="Tcp11"/>
</dbReference>
<name>A0A2R6QEF9_9APHY</name>
<feature type="region of interest" description="Disordered" evidence="2">
    <location>
        <begin position="542"/>
        <end position="565"/>
    </location>
</feature>
<dbReference type="AlphaFoldDB" id="A0A2R6QEF9"/>
<feature type="compositionally biased region" description="Polar residues" evidence="2">
    <location>
        <begin position="548"/>
        <end position="558"/>
    </location>
</feature>
<protein>
    <submittedName>
        <fullName evidence="3">Uncharacterized protein</fullName>
    </submittedName>
</protein>
<proteinExistence type="inferred from homology"/>
<dbReference type="Pfam" id="PF05794">
    <property type="entry name" value="Tcp11"/>
    <property type="match status" value="1"/>
</dbReference>
<dbReference type="EMBL" id="MLYV02000363">
    <property type="protein sequence ID" value="PSS06517.1"/>
    <property type="molecule type" value="Genomic_DNA"/>
</dbReference>
<comment type="similarity">
    <text evidence="1">Belongs to the TCP11 family.</text>
</comment>
<reference evidence="3 4" key="1">
    <citation type="submission" date="2018-02" db="EMBL/GenBank/DDBJ databases">
        <title>Genome sequence of the basidiomycete white-rot fungus Phlebia centrifuga.</title>
        <authorList>
            <person name="Granchi Z."/>
            <person name="Peng M."/>
            <person name="de Vries R.P."/>
            <person name="Hilden K."/>
            <person name="Makela M.R."/>
            <person name="Grigoriev I."/>
            <person name="Riley R."/>
        </authorList>
    </citation>
    <scope>NUCLEOTIDE SEQUENCE [LARGE SCALE GENOMIC DNA]</scope>
    <source>
        <strain evidence="3 4">FBCC195</strain>
    </source>
</reference>
<feature type="region of interest" description="Disordered" evidence="2">
    <location>
        <begin position="98"/>
        <end position="120"/>
    </location>
</feature>
<gene>
    <name evidence="3" type="ORF">PHLCEN_2v3684</name>
</gene>
<dbReference type="STRING" id="98765.A0A2R6QEF9"/>
<dbReference type="Proteomes" id="UP000186601">
    <property type="component" value="Unassembled WGS sequence"/>
</dbReference>
<organism evidence="3 4">
    <name type="scientific">Hermanssonia centrifuga</name>
    <dbReference type="NCBI Taxonomy" id="98765"/>
    <lineage>
        <taxon>Eukaryota</taxon>
        <taxon>Fungi</taxon>
        <taxon>Dikarya</taxon>
        <taxon>Basidiomycota</taxon>
        <taxon>Agaricomycotina</taxon>
        <taxon>Agaricomycetes</taxon>
        <taxon>Polyporales</taxon>
        <taxon>Meruliaceae</taxon>
        <taxon>Hermanssonia</taxon>
    </lineage>
</organism>
<evidence type="ECO:0000313" key="3">
    <source>
        <dbReference type="EMBL" id="PSS06517.1"/>
    </source>
</evidence>
<accession>A0A2R6QEF9</accession>
<evidence type="ECO:0000256" key="1">
    <source>
        <dbReference type="ARBA" id="ARBA00010954"/>
    </source>
</evidence>
<comment type="caution">
    <text evidence="3">The sequence shown here is derived from an EMBL/GenBank/DDBJ whole genome shotgun (WGS) entry which is preliminary data.</text>
</comment>
<evidence type="ECO:0000313" key="4">
    <source>
        <dbReference type="Proteomes" id="UP000186601"/>
    </source>
</evidence>
<dbReference type="OrthoDB" id="276323at2759"/>
<sequence>MDALVRKLEEKLRANPGNRTLLNALSHLSAIEHDSARSGPTYDLVTNDFDALQKEGLWGSVPEEIALLEGINAPLTPQESGTTTPSSSLRTGAVLEGESQTRLPGVVAHPTPSAPRLPLPSDSPTALPLELVDSLNQGYFLHVLATDPAQVLPPGKSLLSVLSRPHSHINHTSTLHDRVEDLVHRAFWDEALESLSNPIPSIQLSRIKRLYDDLYIGLSALLPPGHPVLVTLSSPLSPTSSPLRSASTHLREVLLSLRERCAPTRDSYIDSLMQKLEDQANSDLASVVVDVIRLTLKLAEEMKDDLSQFVLGTMGEKQLHAVISSQAAELEKEQVLHLWAPEQVHSLWARWLSDLQLSVESAHLSVHEKFIRRLTQALSTNRAVRSPLSATPHERTSQLNSLPPPLFFEMPTLFLIQNYLQALVIAASLRSLVRLPPSSSLSISTTKDESAVSERSFMERIWSLLKAEIEEEPDTDGAKLLNLADEVVRARRLYGSHGDASADAEDESRLRAAVDRTVQWNDPVFVLLRKRLVEAVCDRLLEPPADTPRNSSGPTRLQTGRDRERGGQMRLAVGNEPFLFVHDEKSQEKSLSIKGFEDPVLIEAVLDLIGKLRKSVQWTETVWVDLFEGRDFVPSH</sequence>
<evidence type="ECO:0000256" key="2">
    <source>
        <dbReference type="SAM" id="MobiDB-lite"/>
    </source>
</evidence>